<protein>
    <submittedName>
        <fullName evidence="3">Uncharacterized protein</fullName>
    </submittedName>
</protein>
<feature type="transmembrane region" description="Helical" evidence="2">
    <location>
        <begin position="113"/>
        <end position="134"/>
    </location>
</feature>
<evidence type="ECO:0000313" key="3">
    <source>
        <dbReference type="EMBL" id="SEP53708.1"/>
    </source>
</evidence>
<keyword evidence="2" id="KW-0472">Membrane</keyword>
<reference evidence="3 4" key="1">
    <citation type="submission" date="2016-10" db="EMBL/GenBank/DDBJ databases">
        <authorList>
            <person name="de Groot N.N."/>
        </authorList>
    </citation>
    <scope>NUCLEOTIDE SEQUENCE [LARGE SCALE GENOMIC DNA]</scope>
    <source>
        <strain evidence="3 4">DSM 44993</strain>
    </source>
</reference>
<evidence type="ECO:0000313" key="4">
    <source>
        <dbReference type="Proteomes" id="UP000198582"/>
    </source>
</evidence>
<dbReference type="EMBL" id="FOEF01000030">
    <property type="protein sequence ID" value="SEP53708.1"/>
    <property type="molecule type" value="Genomic_DNA"/>
</dbReference>
<dbReference type="STRING" id="394193.SAMN04489732_13010"/>
<feature type="region of interest" description="Disordered" evidence="1">
    <location>
        <begin position="172"/>
        <end position="204"/>
    </location>
</feature>
<keyword evidence="4" id="KW-1185">Reference proteome</keyword>
<keyword evidence="2" id="KW-1133">Transmembrane helix</keyword>
<accession>A0A1H8YQS2</accession>
<dbReference type="AlphaFoldDB" id="A0A1H8YQS2"/>
<proteinExistence type="predicted"/>
<organism evidence="3 4">
    <name type="scientific">Amycolatopsis saalfeldensis</name>
    <dbReference type="NCBI Taxonomy" id="394193"/>
    <lineage>
        <taxon>Bacteria</taxon>
        <taxon>Bacillati</taxon>
        <taxon>Actinomycetota</taxon>
        <taxon>Actinomycetes</taxon>
        <taxon>Pseudonocardiales</taxon>
        <taxon>Pseudonocardiaceae</taxon>
        <taxon>Amycolatopsis</taxon>
    </lineage>
</organism>
<name>A0A1H8YQS2_9PSEU</name>
<dbReference type="Proteomes" id="UP000198582">
    <property type="component" value="Unassembled WGS sequence"/>
</dbReference>
<evidence type="ECO:0000256" key="1">
    <source>
        <dbReference type="SAM" id="MobiDB-lite"/>
    </source>
</evidence>
<dbReference type="RefSeq" id="WP_091628542.1">
    <property type="nucleotide sequence ID" value="NZ_FOEF01000030.1"/>
</dbReference>
<gene>
    <name evidence="3" type="ORF">SAMN04489732_13010</name>
</gene>
<evidence type="ECO:0000256" key="2">
    <source>
        <dbReference type="SAM" id="Phobius"/>
    </source>
</evidence>
<keyword evidence="2" id="KW-0812">Transmembrane</keyword>
<feature type="transmembrane region" description="Helical" evidence="2">
    <location>
        <begin position="88"/>
        <end position="107"/>
    </location>
</feature>
<sequence length="204" mass="22773">MIEHRQRDVYDRLDDDLTQEILKNKGLRESHATNPDYRRLFDRRVNALTGTLLRFQENVPRLREIDDELKQARDDFADARRDEASVGVGRLFLLGLLTLAGLTLALAGLFGGWVWPITLIGALAAGGGGLRLYVRIQFKRDSADDRDDAAGDVQRLLAEKRQLLPQLQQEAQEAPLPVASDGTVPLFARQDTGDAEDTVLAAQR</sequence>